<feature type="transmembrane region" description="Helical" evidence="2">
    <location>
        <begin position="1041"/>
        <end position="1063"/>
    </location>
</feature>
<feature type="region of interest" description="Disordered" evidence="1">
    <location>
        <begin position="534"/>
        <end position="553"/>
    </location>
</feature>
<dbReference type="PRINTS" id="PR00702">
    <property type="entry name" value="ACRIFLAVINRP"/>
</dbReference>
<dbReference type="Gene3D" id="3.30.70.1320">
    <property type="entry name" value="Multidrug efflux transporter AcrB pore domain like"/>
    <property type="match status" value="1"/>
</dbReference>
<dbReference type="GO" id="GO:0005886">
    <property type="term" value="C:plasma membrane"/>
    <property type="evidence" value="ECO:0007669"/>
    <property type="project" value="TreeGrafter"/>
</dbReference>
<gene>
    <name evidence="3" type="ORF">LCGC14_0225940</name>
</gene>
<keyword evidence="2" id="KW-0472">Membrane</keyword>
<evidence type="ECO:0000256" key="2">
    <source>
        <dbReference type="SAM" id="Phobius"/>
    </source>
</evidence>
<dbReference type="SUPFAM" id="SSF82866">
    <property type="entry name" value="Multidrug efflux transporter AcrB transmembrane domain"/>
    <property type="match status" value="2"/>
</dbReference>
<sequence length="1109" mass="121066">MSLTSFTLHRRSVVLAMLAVAVAMGVFRFVTMPRRADPSFTIRTAQVITQWPGRDAERVERLVTAPLEKAISTIEDLRIEKFRSTTTRGQSVIYAELSATMSADKISETWEKVRAKVEQARQELPKDIVGPIVNDDFGDPSVMLLAIHEKGRGKMQRYTMRDIEIYADYIYDAISLLPGVFRAEISGVRQEAIYLETTQENWAGVGLTLDELGKLLTARNITASGGSIETDRIRIAVETTGEFDAVSQIESIIVRYDASGAPIYLKDLGITVRRDYQDPPTIMARFGDTEGDIPCVIVSFVMKKTGVKVTDLAEQARQLLHRMQYVDKAIPPDIAIDTVFDESVFVENKISDFMVNVLQAIAIVVAVAILMAGFRSAAVMAAAIPFVMIMSIGIFSFLGVDLEQMSIASLIIALGMLVDNAVVVCDNVRRFLNEGHSRMKAVIEGVRQIQMPTLMGTLTTVFAFLPMAFLISGEKGEYVYSIPTVVSVTLLSSWVLALTITSLMAYWMIRPDPPAGAKKPSLVGKLIRLLRRRKGAPPAEAAKPQTESGTPQAESGLIHAYGKISGVCLGAKPLVLGITAVLLVGACMLPIGSQFFPDDLRDILYIDVWLPEGSSLEMTNRATGQVEDIMRELSPYEDESFSGERLASYYSSVGGSGPRFALGVDPQPAQSNYAQIIVRTTDPTVTDRYVREIRRAAARKIPGARVVPSKLALGPSSDPIGIRVYGTSATDPGFADMAKLRQQADKVKALVLNTPGTWNVHDVWGDPGYRVDVKIDQDRANLAAVSNAGIAESVNAYYSGHHLTVYREGDHKVPVFFRLPPADRGQIHDERTMFVEGTAGKVPLDSVAEMQPKRTIQKIERRQKNRMIETRAEVDDGLLASAVLAGMMPKLNEIEATFPPGYSIEIGGEQEDTVEAQGELVFAFGVGVMLIILVLIYQYNSFIKPFIILATVPMGAIGAFLGLYVTGNALGFMPMLGLVSLAGIVVNTGILYMEFAEEKIRNKLIAGEDLAQQGQKSCNGLTRAAFRGCLVDAGKLRLMPILLTVSTTVGGLIPLALFGGPLWEGMSWMLIFGLIVATALTLLVLPALYASLVEYVGLTLVKLPQQDEE</sequence>
<dbReference type="InterPro" id="IPR001036">
    <property type="entry name" value="Acrflvin-R"/>
</dbReference>
<organism evidence="3">
    <name type="scientific">marine sediment metagenome</name>
    <dbReference type="NCBI Taxonomy" id="412755"/>
    <lineage>
        <taxon>unclassified sequences</taxon>
        <taxon>metagenomes</taxon>
        <taxon>ecological metagenomes</taxon>
    </lineage>
</organism>
<feature type="transmembrane region" description="Helical" evidence="2">
    <location>
        <begin position="353"/>
        <end position="372"/>
    </location>
</feature>
<name>A0A0F9WW74_9ZZZZ</name>
<feature type="transmembrane region" description="Helical" evidence="2">
    <location>
        <begin position="449"/>
        <end position="471"/>
    </location>
</feature>
<dbReference type="InterPro" id="IPR027463">
    <property type="entry name" value="AcrB_DN_DC_subdom"/>
</dbReference>
<feature type="transmembrane region" description="Helical" evidence="2">
    <location>
        <begin position="1069"/>
        <end position="1092"/>
    </location>
</feature>
<feature type="transmembrane region" description="Helical" evidence="2">
    <location>
        <begin position="574"/>
        <end position="596"/>
    </location>
</feature>
<dbReference type="EMBL" id="LAZR01000108">
    <property type="protein sequence ID" value="KKN90651.1"/>
    <property type="molecule type" value="Genomic_DNA"/>
</dbReference>
<dbReference type="PANTHER" id="PTHR32063">
    <property type="match status" value="1"/>
</dbReference>
<feature type="transmembrane region" description="Helical" evidence="2">
    <location>
        <begin position="379"/>
        <end position="400"/>
    </location>
</feature>
<dbReference type="Gene3D" id="3.30.70.1440">
    <property type="entry name" value="Multidrug efflux transporter AcrB pore domain"/>
    <property type="match status" value="1"/>
</dbReference>
<dbReference type="Gene3D" id="3.30.2090.10">
    <property type="entry name" value="Multidrug efflux transporter AcrB TolC docking domain, DN and DC subdomains"/>
    <property type="match status" value="2"/>
</dbReference>
<dbReference type="PANTHER" id="PTHR32063:SF18">
    <property type="entry name" value="CATION EFFLUX SYSTEM PROTEIN"/>
    <property type="match status" value="1"/>
</dbReference>
<keyword evidence="2" id="KW-0812">Transmembrane</keyword>
<feature type="transmembrane region" description="Helical" evidence="2">
    <location>
        <begin position="920"/>
        <end position="939"/>
    </location>
</feature>
<feature type="transmembrane region" description="Helical" evidence="2">
    <location>
        <begin position="946"/>
        <end position="966"/>
    </location>
</feature>
<keyword evidence="2" id="KW-1133">Transmembrane helix</keyword>
<feature type="transmembrane region" description="Helical" evidence="2">
    <location>
        <begin position="406"/>
        <end position="428"/>
    </location>
</feature>
<proteinExistence type="predicted"/>
<feature type="transmembrane region" description="Helical" evidence="2">
    <location>
        <begin position="12"/>
        <end position="30"/>
    </location>
</feature>
<feature type="transmembrane region" description="Helical" evidence="2">
    <location>
        <begin position="972"/>
        <end position="993"/>
    </location>
</feature>
<dbReference type="Pfam" id="PF00873">
    <property type="entry name" value="ACR_tran"/>
    <property type="match status" value="1"/>
</dbReference>
<dbReference type="AlphaFoldDB" id="A0A0F9WW74"/>
<evidence type="ECO:0008006" key="4">
    <source>
        <dbReference type="Google" id="ProtNLM"/>
    </source>
</evidence>
<evidence type="ECO:0000313" key="3">
    <source>
        <dbReference type="EMBL" id="KKN90651.1"/>
    </source>
</evidence>
<dbReference type="SUPFAM" id="SSF82693">
    <property type="entry name" value="Multidrug efflux transporter AcrB pore domain, PN1, PN2, PC1 and PC2 subdomains"/>
    <property type="match status" value="1"/>
</dbReference>
<protein>
    <recommendedName>
        <fullName evidence="4">SSD domain-containing protein</fullName>
    </recommendedName>
</protein>
<reference evidence="3" key="1">
    <citation type="journal article" date="2015" name="Nature">
        <title>Complex archaea that bridge the gap between prokaryotes and eukaryotes.</title>
        <authorList>
            <person name="Spang A."/>
            <person name="Saw J.H."/>
            <person name="Jorgensen S.L."/>
            <person name="Zaremba-Niedzwiedzka K."/>
            <person name="Martijn J."/>
            <person name="Lind A.E."/>
            <person name="van Eijk R."/>
            <person name="Schleper C."/>
            <person name="Guy L."/>
            <person name="Ettema T.J."/>
        </authorList>
    </citation>
    <scope>NUCLEOTIDE SEQUENCE</scope>
</reference>
<dbReference type="SUPFAM" id="SSF82714">
    <property type="entry name" value="Multidrug efflux transporter AcrB TolC docking domain, DN and DC subdomains"/>
    <property type="match status" value="2"/>
</dbReference>
<evidence type="ECO:0000256" key="1">
    <source>
        <dbReference type="SAM" id="MobiDB-lite"/>
    </source>
</evidence>
<dbReference type="GO" id="GO:0042910">
    <property type="term" value="F:xenobiotic transmembrane transporter activity"/>
    <property type="evidence" value="ECO:0007669"/>
    <property type="project" value="TreeGrafter"/>
</dbReference>
<accession>A0A0F9WW74</accession>
<feature type="transmembrane region" description="Helical" evidence="2">
    <location>
        <begin position="491"/>
        <end position="509"/>
    </location>
</feature>
<comment type="caution">
    <text evidence="3">The sequence shown here is derived from an EMBL/GenBank/DDBJ whole genome shotgun (WGS) entry which is preliminary data.</text>
</comment>
<dbReference type="Gene3D" id="1.20.1640.10">
    <property type="entry name" value="Multidrug efflux transporter AcrB transmembrane domain"/>
    <property type="match status" value="2"/>
</dbReference>
<dbReference type="Gene3D" id="3.30.70.1430">
    <property type="entry name" value="Multidrug efflux transporter AcrB pore domain"/>
    <property type="match status" value="2"/>
</dbReference>